<dbReference type="PROSITE" id="PS00021">
    <property type="entry name" value="KRINGLE_1"/>
    <property type="match status" value="3"/>
</dbReference>
<proteinExistence type="predicted"/>
<dbReference type="PANTHER" id="PTHR24261:SF8">
    <property type="entry name" value="HEPATOCYTE GROWTH FACTOR"/>
    <property type="match status" value="1"/>
</dbReference>
<protein>
    <recommendedName>
        <fullName evidence="6">Kringle domain-containing protein</fullName>
    </recommendedName>
</protein>
<sequence length="430" mass="49401">MRHSEYISESSENCFKPAKHWKFDLRNNFCRNPDKDVSGPWCFTNSSETRYQECGLPRCSEAVCMQCNGEGYRGPMDHTETGKECQRWDSQRPHKHKYQPHRHSGKGLDDNYCRNPNNDVRPWCYTMDKKTRWEYCNISVCERHLHFFSCGMNAGVMGCLEPRLLSGEFLSWKPQLFWRAFQNPSLFFQLVVKAPTTSLWAARAVHLSLAVSKASGADSLLYLRERERQKERENECEKCVFVCKRTRVYNADFGTDQGPSESGWDGAQWLGTGALARDESLLLYTTWSTAGAKQLHATDSDLGSERDVSTSCYRGQGEHYRGTVNVTSAGLACQRWDVQFPHNHSYTPQNYKCKDLRENFCRNPDGSEIPWCFTTDPAVRKAPCTNIPKCEAKHLLTPDCYEDNGENYQGNVSRTRSGVPCGLWSDHMYR</sequence>
<dbReference type="SMART" id="SM00130">
    <property type="entry name" value="KR"/>
    <property type="match status" value="3"/>
</dbReference>
<feature type="domain" description="Kringle" evidence="6">
    <location>
        <begin position="399"/>
        <end position="425"/>
    </location>
</feature>
<feature type="disulfide bond" evidence="5">
    <location>
        <begin position="85"/>
        <end position="124"/>
    </location>
</feature>
<evidence type="ECO:0000256" key="3">
    <source>
        <dbReference type="ARBA" id="ARBA00022737"/>
    </source>
</evidence>
<comment type="caution">
    <text evidence="5">Lacks conserved residue(s) required for the propagation of feature annotation.</text>
</comment>
<keyword evidence="1 5" id="KW-0420">Kringle</keyword>
<evidence type="ECO:0000256" key="2">
    <source>
        <dbReference type="ARBA" id="ARBA00022729"/>
    </source>
</evidence>
<name>A0AAD8YXV5_9TELE</name>
<dbReference type="PRINTS" id="PR00018">
    <property type="entry name" value="KRINGLE"/>
</dbReference>
<dbReference type="EMBL" id="JAROKS010000022">
    <property type="protein sequence ID" value="KAK1788781.1"/>
    <property type="molecule type" value="Genomic_DNA"/>
</dbReference>
<organism evidence="7 8">
    <name type="scientific">Electrophorus voltai</name>
    <dbReference type="NCBI Taxonomy" id="2609070"/>
    <lineage>
        <taxon>Eukaryota</taxon>
        <taxon>Metazoa</taxon>
        <taxon>Chordata</taxon>
        <taxon>Craniata</taxon>
        <taxon>Vertebrata</taxon>
        <taxon>Euteleostomi</taxon>
        <taxon>Actinopterygii</taxon>
        <taxon>Neopterygii</taxon>
        <taxon>Teleostei</taxon>
        <taxon>Ostariophysi</taxon>
        <taxon>Gymnotiformes</taxon>
        <taxon>Gymnotoidei</taxon>
        <taxon>Gymnotidae</taxon>
        <taxon>Electrophorus</taxon>
    </lineage>
</organism>
<evidence type="ECO:0000256" key="1">
    <source>
        <dbReference type="ARBA" id="ARBA00022572"/>
    </source>
</evidence>
<dbReference type="Pfam" id="PF00051">
    <property type="entry name" value="Kringle"/>
    <property type="match status" value="3"/>
</dbReference>
<dbReference type="InterPro" id="IPR000001">
    <property type="entry name" value="Kringle"/>
</dbReference>
<feature type="disulfide bond" evidence="5">
    <location>
        <begin position="333"/>
        <end position="372"/>
    </location>
</feature>
<reference evidence="7" key="1">
    <citation type="submission" date="2023-03" db="EMBL/GenBank/DDBJ databases">
        <title>Electrophorus voltai genome.</title>
        <authorList>
            <person name="Bian C."/>
        </authorList>
    </citation>
    <scope>NUCLEOTIDE SEQUENCE</scope>
    <source>
        <strain evidence="7">CB-2022</strain>
        <tissue evidence="7">Muscle</tissue>
    </source>
</reference>
<feature type="disulfide bond" evidence="5">
    <location>
        <begin position="64"/>
        <end position="141"/>
    </location>
</feature>
<dbReference type="AlphaFoldDB" id="A0AAD8YXV5"/>
<feature type="disulfide bond" evidence="5">
    <location>
        <begin position="361"/>
        <end position="384"/>
    </location>
</feature>
<dbReference type="InterPro" id="IPR013806">
    <property type="entry name" value="Kringle-like"/>
</dbReference>
<evidence type="ECO:0000313" key="7">
    <source>
        <dbReference type="EMBL" id="KAK1788781.1"/>
    </source>
</evidence>
<dbReference type="CDD" id="cd00108">
    <property type="entry name" value="KR"/>
    <property type="match status" value="2"/>
</dbReference>
<keyword evidence="2" id="KW-0732">Signal</keyword>
<gene>
    <name evidence="7" type="ORF">P4O66_002590</name>
</gene>
<dbReference type="InterPro" id="IPR038178">
    <property type="entry name" value="Kringle_sf"/>
</dbReference>
<dbReference type="SUPFAM" id="SSF57440">
    <property type="entry name" value="Kringle-like"/>
    <property type="match status" value="4"/>
</dbReference>
<dbReference type="PROSITE" id="PS50070">
    <property type="entry name" value="KRINGLE_2"/>
    <property type="match status" value="4"/>
</dbReference>
<feature type="disulfide bond" evidence="5">
    <location>
        <begin position="113"/>
        <end position="136"/>
    </location>
</feature>
<dbReference type="Proteomes" id="UP001239994">
    <property type="component" value="Unassembled WGS sequence"/>
</dbReference>
<keyword evidence="4 5" id="KW-1015">Disulfide bond</keyword>
<keyword evidence="3" id="KW-0677">Repeat</keyword>
<feature type="domain" description="Kringle" evidence="6">
    <location>
        <begin position="311"/>
        <end position="390"/>
    </location>
</feature>
<keyword evidence="8" id="KW-1185">Reference proteome</keyword>
<comment type="caution">
    <text evidence="7">The sequence shown here is derived from an EMBL/GenBank/DDBJ whole genome shotgun (WGS) entry which is preliminary data.</text>
</comment>
<dbReference type="PANTHER" id="PTHR24261">
    <property type="entry name" value="PLASMINOGEN-RELATED"/>
    <property type="match status" value="1"/>
</dbReference>
<dbReference type="Gene3D" id="2.40.20.10">
    <property type="entry name" value="Plasminogen Kringle 4"/>
    <property type="match status" value="4"/>
</dbReference>
<feature type="domain" description="Kringle" evidence="6">
    <location>
        <begin position="1"/>
        <end position="59"/>
    </location>
</feature>
<accession>A0AAD8YXV5</accession>
<evidence type="ECO:0000259" key="6">
    <source>
        <dbReference type="PROSITE" id="PS50070"/>
    </source>
</evidence>
<evidence type="ECO:0000256" key="5">
    <source>
        <dbReference type="PROSITE-ProRule" id="PRU00121"/>
    </source>
</evidence>
<evidence type="ECO:0000256" key="4">
    <source>
        <dbReference type="ARBA" id="ARBA00023157"/>
    </source>
</evidence>
<dbReference type="InterPro" id="IPR018056">
    <property type="entry name" value="Kringle_CS"/>
</dbReference>
<evidence type="ECO:0000313" key="8">
    <source>
        <dbReference type="Proteomes" id="UP001239994"/>
    </source>
</evidence>
<dbReference type="FunFam" id="2.40.20.10:FF:000004">
    <property type="entry name" value="Hepatocyte growth factor"/>
    <property type="match status" value="1"/>
</dbReference>
<feature type="domain" description="Kringle" evidence="6">
    <location>
        <begin position="63"/>
        <end position="141"/>
    </location>
</feature>
<dbReference type="InterPro" id="IPR050759">
    <property type="entry name" value="Serine_protease_kringle"/>
</dbReference>